<evidence type="ECO:0000313" key="2">
    <source>
        <dbReference type="EMBL" id="MFC6724418.1"/>
    </source>
</evidence>
<dbReference type="PANTHER" id="PTHR34293:SF1">
    <property type="entry name" value="HTH-TYPE TRANSCRIPTIONAL REGULATOR TRMBL2"/>
    <property type="match status" value="1"/>
</dbReference>
<dbReference type="InterPro" id="IPR051797">
    <property type="entry name" value="TrmB-like"/>
</dbReference>
<evidence type="ECO:0000259" key="1">
    <source>
        <dbReference type="Pfam" id="PF01978"/>
    </source>
</evidence>
<gene>
    <name evidence="2" type="ORF">ACFQE1_08535</name>
</gene>
<dbReference type="Pfam" id="PF01978">
    <property type="entry name" value="TrmB"/>
    <property type="match status" value="1"/>
</dbReference>
<name>A0ABD5RYF1_9EURY</name>
<dbReference type="AlphaFoldDB" id="A0ABD5RYF1"/>
<feature type="domain" description="Transcription regulator TrmB N-terminal" evidence="1">
    <location>
        <begin position="8"/>
        <end position="75"/>
    </location>
</feature>
<dbReference type="Proteomes" id="UP001596328">
    <property type="component" value="Unassembled WGS sequence"/>
</dbReference>
<dbReference type="EMBL" id="JBHSWU010000177">
    <property type="protein sequence ID" value="MFC6724418.1"/>
    <property type="molecule type" value="Genomic_DNA"/>
</dbReference>
<dbReference type="SUPFAM" id="SSF46785">
    <property type="entry name" value="Winged helix' DNA-binding domain"/>
    <property type="match status" value="1"/>
</dbReference>
<evidence type="ECO:0000313" key="3">
    <source>
        <dbReference type="Proteomes" id="UP001596328"/>
    </source>
</evidence>
<dbReference type="InterPro" id="IPR036388">
    <property type="entry name" value="WH-like_DNA-bd_sf"/>
</dbReference>
<dbReference type="Gene3D" id="1.10.10.10">
    <property type="entry name" value="Winged helix-like DNA-binding domain superfamily/Winged helix DNA-binding domain"/>
    <property type="match status" value="1"/>
</dbReference>
<dbReference type="InterPro" id="IPR002831">
    <property type="entry name" value="Tscrpt_reg_TrmB_N"/>
</dbReference>
<comment type="caution">
    <text evidence="2">The sequence shown here is derived from an EMBL/GenBank/DDBJ whole genome shotgun (WGS) entry which is preliminary data.</text>
</comment>
<keyword evidence="3" id="KW-1185">Reference proteome</keyword>
<dbReference type="PANTHER" id="PTHR34293">
    <property type="entry name" value="HTH-TYPE TRANSCRIPTIONAL REGULATOR TRMBL2"/>
    <property type="match status" value="1"/>
</dbReference>
<dbReference type="InterPro" id="IPR036390">
    <property type="entry name" value="WH_DNA-bd_sf"/>
</dbReference>
<sequence>MTDLTMRLQEIGLSEYEAAVYAALLRRGTSTASDVSAEADVPQSRVYDVLNALETKGFAVVQPGRPKKFGAIDPESAVDQFCRVRRQQYRSELDEMRQVGAELSDLVGDDDGGAFDRDDADVSWSYSDRHQILDKLAALTGGATEEVLMVTTPTSFERVVNHHAERLVETADGGATIRALVSTDRAVAAPVLEKADELMEIRRVEDIEGRLYTYDASHIVLAFRNPADEGYVGISTRSPHLYRTFAHLFGLMWADSTAVERR</sequence>
<proteinExistence type="predicted"/>
<protein>
    <submittedName>
        <fullName evidence="2">TrmB family transcriptional regulator</fullName>
    </submittedName>
</protein>
<organism evidence="2 3">
    <name type="scientific">Halobium palmae</name>
    <dbReference type="NCBI Taxonomy" id="1776492"/>
    <lineage>
        <taxon>Archaea</taxon>
        <taxon>Methanobacteriati</taxon>
        <taxon>Methanobacteriota</taxon>
        <taxon>Stenosarchaea group</taxon>
        <taxon>Halobacteria</taxon>
        <taxon>Halobacteriales</taxon>
        <taxon>Haloferacaceae</taxon>
        <taxon>Halobium</taxon>
    </lineage>
</organism>
<accession>A0ABD5RYF1</accession>
<reference evidence="2 3" key="1">
    <citation type="journal article" date="2019" name="Int. J. Syst. Evol. Microbiol.">
        <title>The Global Catalogue of Microorganisms (GCM) 10K type strain sequencing project: providing services to taxonomists for standard genome sequencing and annotation.</title>
        <authorList>
            <consortium name="The Broad Institute Genomics Platform"/>
            <consortium name="The Broad Institute Genome Sequencing Center for Infectious Disease"/>
            <person name="Wu L."/>
            <person name="Ma J."/>
        </authorList>
    </citation>
    <scope>NUCLEOTIDE SEQUENCE [LARGE SCALE GENOMIC DNA]</scope>
    <source>
        <strain evidence="2 3">NBRC 111368</strain>
    </source>
</reference>